<accession>A0A0K2UUK7</accession>
<proteinExistence type="predicted"/>
<feature type="non-terminal residue" evidence="1">
    <location>
        <position position="36"/>
    </location>
</feature>
<name>A0A0K2UUK7_LEPSM</name>
<organism evidence="1">
    <name type="scientific">Lepeophtheirus salmonis</name>
    <name type="common">Salmon louse</name>
    <name type="synonym">Caligus salmonis</name>
    <dbReference type="NCBI Taxonomy" id="72036"/>
    <lineage>
        <taxon>Eukaryota</taxon>
        <taxon>Metazoa</taxon>
        <taxon>Ecdysozoa</taxon>
        <taxon>Arthropoda</taxon>
        <taxon>Crustacea</taxon>
        <taxon>Multicrustacea</taxon>
        <taxon>Hexanauplia</taxon>
        <taxon>Copepoda</taxon>
        <taxon>Siphonostomatoida</taxon>
        <taxon>Caligidae</taxon>
        <taxon>Lepeophtheirus</taxon>
    </lineage>
</organism>
<sequence length="36" mass="4180">MNSTRVKKSQIPINYCMIQCRFFGFVPLTKLNSLNS</sequence>
<protein>
    <submittedName>
        <fullName evidence="1">Uncharacterized protein</fullName>
    </submittedName>
</protein>
<reference evidence="1" key="1">
    <citation type="submission" date="2014-05" db="EMBL/GenBank/DDBJ databases">
        <authorList>
            <person name="Chronopoulou M."/>
        </authorList>
    </citation>
    <scope>NUCLEOTIDE SEQUENCE</scope>
    <source>
        <tissue evidence="1">Whole organism</tissue>
    </source>
</reference>
<dbReference type="EMBL" id="HACA01024548">
    <property type="protein sequence ID" value="CDW41909.1"/>
    <property type="molecule type" value="Transcribed_RNA"/>
</dbReference>
<dbReference type="AlphaFoldDB" id="A0A0K2UUK7"/>
<evidence type="ECO:0000313" key="1">
    <source>
        <dbReference type="EMBL" id="CDW41909.1"/>
    </source>
</evidence>